<proteinExistence type="predicted"/>
<evidence type="ECO:0000313" key="1">
    <source>
        <dbReference type="EMBL" id="REJ05097.1"/>
    </source>
</evidence>
<comment type="caution">
    <text evidence="1">The sequence shown here is derived from an EMBL/GenBank/DDBJ whole genome shotgun (WGS) entry which is preliminary data.</text>
</comment>
<reference evidence="1 2" key="1">
    <citation type="submission" date="2018-08" db="EMBL/GenBank/DDBJ databases">
        <title>Isolation, diversity and antifungal activity of Actinobacteria from cow dung.</title>
        <authorList>
            <person name="Ling L."/>
        </authorList>
    </citation>
    <scope>NUCLEOTIDE SEQUENCE [LARGE SCALE GENOMIC DNA]</scope>
    <source>
        <strain evidence="1 2">NEAU-LLE</strain>
    </source>
</reference>
<evidence type="ECO:0000313" key="2">
    <source>
        <dbReference type="Proteomes" id="UP000262172"/>
    </source>
</evidence>
<sequence length="74" mass="8191">MATLNVRTDSALETALSELAAEHGSRSDGVRFAVLHTYRELLLRRAQDDAERLATDADDQAEMLAIQRFMGVAE</sequence>
<protein>
    <recommendedName>
        <fullName evidence="3">CopG family transcriptional regulator</fullName>
    </recommendedName>
</protein>
<dbReference type="RefSeq" id="WP_116242382.1">
    <property type="nucleotide sequence ID" value="NZ_QUAB01000043.1"/>
</dbReference>
<keyword evidence="2" id="KW-1185">Reference proteome</keyword>
<dbReference type="AlphaFoldDB" id="A0A371NTR4"/>
<evidence type="ECO:0008006" key="3">
    <source>
        <dbReference type="Google" id="ProtNLM"/>
    </source>
</evidence>
<organism evidence="1 2">
    <name type="scientific">Microbacterium bovistercoris</name>
    <dbReference type="NCBI Taxonomy" id="2293570"/>
    <lineage>
        <taxon>Bacteria</taxon>
        <taxon>Bacillati</taxon>
        <taxon>Actinomycetota</taxon>
        <taxon>Actinomycetes</taxon>
        <taxon>Micrococcales</taxon>
        <taxon>Microbacteriaceae</taxon>
        <taxon>Microbacterium</taxon>
    </lineage>
</organism>
<dbReference type="OrthoDB" id="4567058at2"/>
<name>A0A371NTR4_9MICO</name>
<dbReference type="EMBL" id="QUAB01000043">
    <property type="protein sequence ID" value="REJ05097.1"/>
    <property type="molecule type" value="Genomic_DNA"/>
</dbReference>
<accession>A0A371NTR4</accession>
<dbReference type="Proteomes" id="UP000262172">
    <property type="component" value="Unassembled WGS sequence"/>
</dbReference>
<gene>
    <name evidence="1" type="ORF">DY023_10960</name>
</gene>